<dbReference type="EMBL" id="WKFB01000500">
    <property type="protein sequence ID" value="KAF6721152.1"/>
    <property type="molecule type" value="Genomic_DNA"/>
</dbReference>
<proteinExistence type="predicted"/>
<accession>A0A834C1J1</accession>
<evidence type="ECO:0000313" key="1">
    <source>
        <dbReference type="EMBL" id="KAF6721152.1"/>
    </source>
</evidence>
<sequence>MDSHQHRQRLFFLLPPGTIKSGRNRGSPSARGVPLPPRYGRCRSVGFVCPGLHVGHSWC</sequence>
<comment type="caution">
    <text evidence="1">The sequence shown here is derived from an EMBL/GenBank/DDBJ whole genome shotgun (WGS) entry which is preliminary data.</text>
</comment>
<evidence type="ECO:0000313" key="2">
    <source>
        <dbReference type="Proteomes" id="UP000646548"/>
    </source>
</evidence>
<dbReference type="AlphaFoldDB" id="A0A834C1J1"/>
<organism evidence="1 2">
    <name type="scientific">Oryzias melastigma</name>
    <name type="common">Marine medaka</name>
    <dbReference type="NCBI Taxonomy" id="30732"/>
    <lineage>
        <taxon>Eukaryota</taxon>
        <taxon>Metazoa</taxon>
        <taxon>Chordata</taxon>
        <taxon>Craniata</taxon>
        <taxon>Vertebrata</taxon>
        <taxon>Euteleostomi</taxon>
        <taxon>Actinopterygii</taxon>
        <taxon>Neopterygii</taxon>
        <taxon>Teleostei</taxon>
        <taxon>Neoteleostei</taxon>
        <taxon>Acanthomorphata</taxon>
        <taxon>Ovalentaria</taxon>
        <taxon>Atherinomorphae</taxon>
        <taxon>Beloniformes</taxon>
        <taxon>Adrianichthyidae</taxon>
        <taxon>Oryziinae</taxon>
        <taxon>Oryzias</taxon>
    </lineage>
</organism>
<protein>
    <submittedName>
        <fullName evidence="1">Uncharacterized protein</fullName>
    </submittedName>
</protein>
<gene>
    <name evidence="1" type="ORF">FQA47_021382</name>
</gene>
<reference evidence="1" key="1">
    <citation type="journal article" name="BMC Genomics">
        <title>Long-read sequencing and de novo genome assembly of marine medaka (Oryzias melastigma).</title>
        <authorList>
            <person name="Liang P."/>
            <person name="Saqib H.S.A."/>
            <person name="Ni X."/>
            <person name="Shen Y."/>
        </authorList>
    </citation>
    <scope>NUCLEOTIDE SEQUENCE</scope>
    <source>
        <strain evidence="1">Bigg-433</strain>
    </source>
</reference>
<name>A0A834C1J1_ORYME</name>
<dbReference type="Proteomes" id="UP000646548">
    <property type="component" value="Unassembled WGS sequence"/>
</dbReference>